<sequence>MIRMIQTNKTALIVTILILAAVVIFLTRAKFEFKDSGQHVSQAVQQNTTAEAASIPAKLPLDTDFKQVAESDALRLKMDEKTGHFIVEDKRNGNKYRSYPEPKYWAKEKISETWKKHLASPLMVQYVDFSKNILQAKETNLAAEGGKIKDIQTIPGGFKLAYEFPVTGFTIPVQVTVNQDYVETKIIQEGVKETKMGLVWVRPYPFLGAEYTDGQDGYLFIPDGAGALVKFKENQLNVNKIYDELTYGQDIAFPGINNNRNKVMMPVFGMKSGSKGFLAVVHDGDEYADVVAAPAGVLSNYNWIGAQMNYRSSFLQFTTRNTNVPDSWGYVDYDRDQIFGSDRSVRYYMLDEKKTDYVGMAEAYRNYLIKEKAAKPVTVKDPNIPLYTNIIGGDREKGVISDRYLNLTTTSEGIQIINSLHDKGINNMSLTYTGWQKGGYSSFGQTFPVDSRIGGDSGMKAFIDHAHELGYPVYLEAQYSLNNTNAGGFDEKFNAMVNLAGRTLMQSPLFNRERTPVVSDKYVEQMVDKDLPTYKAMGVDGLAVGLLGQRLFNDYNTAYGSSRDEARKIQERILQKIKDTLGGVQGDKSNVYALPHINYIRGMVYDNSYDLFSDESVPFAQIATHGLVSYSSEYVNNRQEDVNDFLRDIEYGAAPSFVFTKAETKKYVNSYGLRFYNTYYPDWENFASEQYKRYNEALGDVQDQFITGHQKLAEGVKETTYSNGKRILVNYNFTEFRNGDLIVPAHNFVVIRGGGGK</sequence>
<proteinExistence type="predicted"/>
<organism evidence="1 2">
    <name type="scientific">Paenibacillus silvestris</name>
    <dbReference type="NCBI Taxonomy" id="2606219"/>
    <lineage>
        <taxon>Bacteria</taxon>
        <taxon>Bacillati</taxon>
        <taxon>Bacillota</taxon>
        <taxon>Bacilli</taxon>
        <taxon>Bacillales</taxon>
        <taxon>Paenibacillaceae</taxon>
        <taxon>Paenibacillus</taxon>
    </lineage>
</organism>
<dbReference type="Gene3D" id="3.20.20.80">
    <property type="entry name" value="Glycosidases"/>
    <property type="match status" value="1"/>
</dbReference>
<gene>
    <name evidence="1" type="ORF">GQF01_13500</name>
</gene>
<dbReference type="Proteomes" id="UP000481087">
    <property type="component" value="Unassembled WGS sequence"/>
</dbReference>
<name>A0A6L8UYW9_9BACL</name>
<reference evidence="1 2" key="1">
    <citation type="submission" date="2019-12" db="EMBL/GenBank/DDBJ databases">
        <title>Paenibacillus sp. nov. sp. isolated from soil.</title>
        <authorList>
            <person name="Kim J."/>
            <person name="Jeong S.E."/>
            <person name="Jung H.S."/>
            <person name="Jeon C.O."/>
        </authorList>
    </citation>
    <scope>NUCLEOTIDE SEQUENCE [LARGE SCALE GENOMIC DNA]</scope>
    <source>
        <strain evidence="1 2">5J-6</strain>
    </source>
</reference>
<dbReference type="InterPro" id="IPR043751">
    <property type="entry name" value="DUF5696"/>
</dbReference>
<accession>A0A6L8UYW9</accession>
<dbReference type="RefSeq" id="WP_161407296.1">
    <property type="nucleotide sequence ID" value="NZ_WTUZ01000016.1"/>
</dbReference>
<evidence type="ECO:0000313" key="1">
    <source>
        <dbReference type="EMBL" id="MZQ83124.1"/>
    </source>
</evidence>
<comment type="caution">
    <text evidence="1">The sequence shown here is derived from an EMBL/GenBank/DDBJ whole genome shotgun (WGS) entry which is preliminary data.</text>
</comment>
<dbReference type="EMBL" id="WTUZ01000016">
    <property type="protein sequence ID" value="MZQ83124.1"/>
    <property type="molecule type" value="Genomic_DNA"/>
</dbReference>
<dbReference type="AlphaFoldDB" id="A0A6L8UYW9"/>
<protein>
    <submittedName>
        <fullName evidence="1">Uncharacterized protein</fullName>
    </submittedName>
</protein>
<dbReference type="Pfam" id="PF18952">
    <property type="entry name" value="DUF5696"/>
    <property type="match status" value="1"/>
</dbReference>
<evidence type="ECO:0000313" key="2">
    <source>
        <dbReference type="Proteomes" id="UP000481087"/>
    </source>
</evidence>
<keyword evidence="2" id="KW-1185">Reference proteome</keyword>